<protein>
    <submittedName>
        <fullName evidence="2 4">Uncharacterized protein</fullName>
    </submittedName>
</protein>
<reference evidence="4" key="1">
    <citation type="submission" date="2016-06" db="UniProtKB">
        <authorList>
            <consortium name="WormBaseParasite"/>
        </authorList>
    </citation>
    <scope>IDENTIFICATION</scope>
</reference>
<dbReference type="AlphaFoldDB" id="A0A183E4J9"/>
<evidence type="ECO:0000256" key="1">
    <source>
        <dbReference type="SAM" id="MobiDB-lite"/>
    </source>
</evidence>
<proteinExistence type="predicted"/>
<dbReference type="WBParaSite" id="GPUH_0001591201-mRNA-1">
    <property type="protein sequence ID" value="GPUH_0001591201-mRNA-1"/>
    <property type="gene ID" value="GPUH_0001591201"/>
</dbReference>
<feature type="region of interest" description="Disordered" evidence="1">
    <location>
        <begin position="1"/>
        <end position="66"/>
    </location>
</feature>
<gene>
    <name evidence="2" type="ORF">GPUH_LOCUS15890</name>
</gene>
<dbReference type="Proteomes" id="UP000271098">
    <property type="component" value="Unassembled WGS sequence"/>
</dbReference>
<accession>A0A183E4J9</accession>
<evidence type="ECO:0000313" key="2">
    <source>
        <dbReference type="EMBL" id="VDN26877.1"/>
    </source>
</evidence>
<evidence type="ECO:0000313" key="3">
    <source>
        <dbReference type="Proteomes" id="UP000271098"/>
    </source>
</evidence>
<keyword evidence="3" id="KW-1185">Reference proteome</keyword>
<dbReference type="EMBL" id="UYRT01083043">
    <property type="protein sequence ID" value="VDN26877.1"/>
    <property type="molecule type" value="Genomic_DNA"/>
</dbReference>
<name>A0A183E4J9_9BILA</name>
<reference evidence="2 3" key="2">
    <citation type="submission" date="2018-11" db="EMBL/GenBank/DDBJ databases">
        <authorList>
            <consortium name="Pathogen Informatics"/>
        </authorList>
    </citation>
    <scope>NUCLEOTIDE SEQUENCE [LARGE SCALE GENOMIC DNA]</scope>
</reference>
<organism evidence="4">
    <name type="scientific">Gongylonema pulchrum</name>
    <dbReference type="NCBI Taxonomy" id="637853"/>
    <lineage>
        <taxon>Eukaryota</taxon>
        <taxon>Metazoa</taxon>
        <taxon>Ecdysozoa</taxon>
        <taxon>Nematoda</taxon>
        <taxon>Chromadorea</taxon>
        <taxon>Rhabditida</taxon>
        <taxon>Spirurina</taxon>
        <taxon>Spiruromorpha</taxon>
        <taxon>Spiruroidea</taxon>
        <taxon>Gongylonematidae</taxon>
        <taxon>Gongylonema</taxon>
    </lineage>
</organism>
<sequence>MTSAAAHSHPRESRPQKPARTCASAPKPEQAARSSGAVPDRIHPTPDQGTEELHRTGPIYCCTEQQ</sequence>
<evidence type="ECO:0000313" key="4">
    <source>
        <dbReference type="WBParaSite" id="GPUH_0001591201-mRNA-1"/>
    </source>
</evidence>